<dbReference type="AlphaFoldDB" id="A0AAD1XCW4"/>
<name>A0AAD1XCW4_EUPCR</name>
<accession>A0AAD1XCW4</accession>
<sequence>MLVQAQIKEIKKRRKENYYNEDEGSNPATKKRIEIPEVNPAKHKQGRRKFFEADAVTSKKMRGVLFDPNVKNQELAELKEYVKMENNRAVHLSGRSFSCKKGTNNFVPGMNSYNAKDFSKRLKSVSSDNFFKYKDFYGVGGEKISESPNKYHPSLKEVYEQKSAGFESELTRKLKSNKLVSPFEWKMDSNTPNRPFRDRFKLGSNKISGKITNANEENAFEAMKVYLQKEKRKKDAFAILYSKPQLNYLKKSMSQGKFDHGDIINGVRNLQKDSKYSKAVMSHAELPSGKEVLSGRTSSINKILPKIKSERSLKADKWRKKKNRVKGQSKEEAFFSTKDIETLKAYERLMGN</sequence>
<dbReference type="EMBL" id="CAMPGE010010883">
    <property type="protein sequence ID" value="CAI2369730.1"/>
    <property type="molecule type" value="Genomic_DNA"/>
</dbReference>
<dbReference type="Proteomes" id="UP001295684">
    <property type="component" value="Unassembled WGS sequence"/>
</dbReference>
<organism evidence="1 2">
    <name type="scientific">Euplotes crassus</name>
    <dbReference type="NCBI Taxonomy" id="5936"/>
    <lineage>
        <taxon>Eukaryota</taxon>
        <taxon>Sar</taxon>
        <taxon>Alveolata</taxon>
        <taxon>Ciliophora</taxon>
        <taxon>Intramacronucleata</taxon>
        <taxon>Spirotrichea</taxon>
        <taxon>Hypotrichia</taxon>
        <taxon>Euplotida</taxon>
        <taxon>Euplotidae</taxon>
        <taxon>Moneuplotes</taxon>
    </lineage>
</organism>
<evidence type="ECO:0000313" key="2">
    <source>
        <dbReference type="Proteomes" id="UP001295684"/>
    </source>
</evidence>
<proteinExistence type="predicted"/>
<gene>
    <name evidence="1" type="ORF">ECRASSUSDP1_LOCUS11033</name>
</gene>
<keyword evidence="2" id="KW-1185">Reference proteome</keyword>
<protein>
    <submittedName>
        <fullName evidence="1">Uncharacterized protein</fullName>
    </submittedName>
</protein>
<evidence type="ECO:0000313" key="1">
    <source>
        <dbReference type="EMBL" id="CAI2369730.1"/>
    </source>
</evidence>
<reference evidence="1" key="1">
    <citation type="submission" date="2023-07" db="EMBL/GenBank/DDBJ databases">
        <authorList>
            <consortium name="AG Swart"/>
            <person name="Singh M."/>
            <person name="Singh A."/>
            <person name="Seah K."/>
            <person name="Emmerich C."/>
        </authorList>
    </citation>
    <scope>NUCLEOTIDE SEQUENCE</scope>
    <source>
        <strain evidence="1">DP1</strain>
    </source>
</reference>
<comment type="caution">
    <text evidence="1">The sequence shown here is derived from an EMBL/GenBank/DDBJ whole genome shotgun (WGS) entry which is preliminary data.</text>
</comment>